<feature type="region of interest" description="Disordered" evidence="1">
    <location>
        <begin position="122"/>
        <end position="141"/>
    </location>
</feature>
<name>A0A9Q0Q474_SALPP</name>
<evidence type="ECO:0000313" key="2">
    <source>
        <dbReference type="EMBL" id="KAJ6699655.1"/>
    </source>
</evidence>
<reference evidence="2" key="1">
    <citation type="submission" date="2022-11" db="EMBL/GenBank/DDBJ databases">
        <authorList>
            <person name="Hyden B.L."/>
            <person name="Feng K."/>
            <person name="Yates T."/>
            <person name="Jawdy S."/>
            <person name="Smart L.B."/>
            <person name="Muchero W."/>
        </authorList>
    </citation>
    <scope>NUCLEOTIDE SEQUENCE</scope>
    <source>
        <tissue evidence="2">Shoot tip</tissue>
    </source>
</reference>
<reference evidence="2" key="2">
    <citation type="journal article" date="2023" name="Int. J. Mol. Sci.">
        <title>De Novo Assembly and Annotation of 11 Diverse Shrub Willow (Salix) Genomes Reveals Novel Gene Organization in Sex-Linked Regions.</title>
        <authorList>
            <person name="Hyden B."/>
            <person name="Feng K."/>
            <person name="Yates T.B."/>
            <person name="Jawdy S."/>
            <person name="Cereghino C."/>
            <person name="Smart L.B."/>
            <person name="Muchero W."/>
        </authorList>
    </citation>
    <scope>NUCLEOTIDE SEQUENCE</scope>
    <source>
        <tissue evidence="2">Shoot tip</tissue>
    </source>
</reference>
<protein>
    <submittedName>
        <fullName evidence="2">Uncharacterized protein</fullName>
    </submittedName>
</protein>
<feature type="compositionally biased region" description="Basic and acidic residues" evidence="1">
    <location>
        <begin position="122"/>
        <end position="131"/>
    </location>
</feature>
<sequence length="180" mass="19841">MINYSAWSGDSISVSLTGSDRMGGRQQSGIWLDLGRRSPPAAYPEAAREALPQALAPAEVAHPVPDQEEVAALPTQEMRVVGFGNEAPDPYDFDFSDADYPWMRILTWRVNLDALRMSFSSREEEESRNVLENKSGSPSPVLERIISKKRTTGGKTSVCSSSHINVTHSSTPEDFRLSNN</sequence>
<feature type="compositionally biased region" description="Basic and acidic residues" evidence="1">
    <location>
        <begin position="171"/>
        <end position="180"/>
    </location>
</feature>
<gene>
    <name evidence="2" type="ORF">OIU79_012837</name>
</gene>
<organism evidence="2 3">
    <name type="scientific">Salix purpurea</name>
    <name type="common">Purple osier willow</name>
    <dbReference type="NCBI Taxonomy" id="77065"/>
    <lineage>
        <taxon>Eukaryota</taxon>
        <taxon>Viridiplantae</taxon>
        <taxon>Streptophyta</taxon>
        <taxon>Embryophyta</taxon>
        <taxon>Tracheophyta</taxon>
        <taxon>Spermatophyta</taxon>
        <taxon>Magnoliopsida</taxon>
        <taxon>eudicotyledons</taxon>
        <taxon>Gunneridae</taxon>
        <taxon>Pentapetalae</taxon>
        <taxon>rosids</taxon>
        <taxon>fabids</taxon>
        <taxon>Malpighiales</taxon>
        <taxon>Salicaceae</taxon>
        <taxon>Saliceae</taxon>
        <taxon>Salix</taxon>
    </lineage>
</organism>
<evidence type="ECO:0000256" key="1">
    <source>
        <dbReference type="SAM" id="MobiDB-lite"/>
    </source>
</evidence>
<keyword evidence="3" id="KW-1185">Reference proteome</keyword>
<feature type="region of interest" description="Disordered" evidence="1">
    <location>
        <begin position="152"/>
        <end position="180"/>
    </location>
</feature>
<proteinExistence type="predicted"/>
<dbReference type="Proteomes" id="UP001151532">
    <property type="component" value="Chromosome 6"/>
</dbReference>
<feature type="compositionally biased region" description="Polar residues" evidence="1">
    <location>
        <begin position="153"/>
        <end position="170"/>
    </location>
</feature>
<dbReference type="EMBL" id="JAPFFK010000017">
    <property type="protein sequence ID" value="KAJ6699655.1"/>
    <property type="molecule type" value="Genomic_DNA"/>
</dbReference>
<dbReference type="AlphaFoldDB" id="A0A9Q0Q474"/>
<accession>A0A9Q0Q474</accession>
<comment type="caution">
    <text evidence="2">The sequence shown here is derived from an EMBL/GenBank/DDBJ whole genome shotgun (WGS) entry which is preliminary data.</text>
</comment>
<evidence type="ECO:0000313" key="3">
    <source>
        <dbReference type="Proteomes" id="UP001151532"/>
    </source>
</evidence>